<dbReference type="InterPro" id="IPR036388">
    <property type="entry name" value="WH-like_DNA-bd_sf"/>
</dbReference>
<feature type="domain" description="Insertion element IS150 protein InsJ-like helix-turn-helix" evidence="4">
    <location>
        <begin position="18"/>
        <end position="66"/>
    </location>
</feature>
<feature type="region of interest" description="Disordered" evidence="1">
    <location>
        <begin position="54"/>
        <end position="74"/>
    </location>
</feature>
<dbReference type="Pfam" id="PF13358">
    <property type="entry name" value="DDE_3"/>
    <property type="match status" value="1"/>
</dbReference>
<gene>
    <name evidence="5" type="ORF">D9613_010610</name>
</gene>
<sequence>MSHTKKRGPEISLEKKSQLVGAIAMGQSIGKAARKFGFSKSTAHDIWKKYQKTGSAENLPRSGRPRKLDERSERSIVRQALSERRKPFSEIANSCYPKVSPSTVRNVLRRHNIRRRVARRVPYLKKAHKKARLSWAKICKHYKVQHWKKRIWSDECYIYLGDNRGRIFVTRRPGEEFFEECCAPKFPQSSVRVMIWACIMKGKKGPLVVLEYPGGKGGGMNSKRYQEQVLDPVLKPFYEKVSKDKGGVEFQQDNAPSHRSKTTLKWFSDNQIRLSYHPPNSPDLNPIERVWWEIKKRLKDREHIPTTAEELISAVKEIWEELPVQEVDKHIDSMHKRVKAIFRARGGHIPF</sequence>
<dbReference type="Gene3D" id="1.10.10.10">
    <property type="entry name" value="Winged helix-like DNA-binding domain superfamily/Winged helix DNA-binding domain"/>
    <property type="match status" value="1"/>
</dbReference>
<dbReference type="GO" id="GO:0015074">
    <property type="term" value="P:DNA integration"/>
    <property type="evidence" value="ECO:0007669"/>
    <property type="project" value="InterPro"/>
</dbReference>
<evidence type="ECO:0000259" key="4">
    <source>
        <dbReference type="Pfam" id="PF13518"/>
    </source>
</evidence>
<reference evidence="5 6" key="1">
    <citation type="submission" date="2019-12" db="EMBL/GenBank/DDBJ databases">
        <authorList>
            <person name="Floudas D."/>
            <person name="Bentzer J."/>
            <person name="Ahren D."/>
            <person name="Johansson T."/>
            <person name="Persson P."/>
            <person name="Tunlid A."/>
        </authorList>
    </citation>
    <scope>NUCLEOTIDE SEQUENCE [LARGE SCALE GENOMIC DNA]</scope>
    <source>
        <strain evidence="5 6">CBS 102.39</strain>
    </source>
</reference>
<dbReference type="InterPro" id="IPR036397">
    <property type="entry name" value="RNaseH_sf"/>
</dbReference>
<dbReference type="GO" id="GO:0003677">
    <property type="term" value="F:DNA binding"/>
    <property type="evidence" value="ECO:0007669"/>
    <property type="project" value="InterPro"/>
</dbReference>
<proteinExistence type="predicted"/>
<dbReference type="InterPro" id="IPR055247">
    <property type="entry name" value="InsJ-like_HTH"/>
</dbReference>
<evidence type="ECO:0000259" key="2">
    <source>
        <dbReference type="Pfam" id="PF01498"/>
    </source>
</evidence>
<evidence type="ECO:0000313" key="5">
    <source>
        <dbReference type="EMBL" id="KAF4610306.1"/>
    </source>
</evidence>
<organism evidence="5 6">
    <name type="scientific">Agrocybe pediades</name>
    <dbReference type="NCBI Taxonomy" id="84607"/>
    <lineage>
        <taxon>Eukaryota</taxon>
        <taxon>Fungi</taxon>
        <taxon>Dikarya</taxon>
        <taxon>Basidiomycota</taxon>
        <taxon>Agaricomycotina</taxon>
        <taxon>Agaricomycetes</taxon>
        <taxon>Agaricomycetidae</taxon>
        <taxon>Agaricales</taxon>
        <taxon>Agaricineae</taxon>
        <taxon>Strophariaceae</taxon>
        <taxon>Agrocybe</taxon>
    </lineage>
</organism>
<dbReference type="AlphaFoldDB" id="A0A8H4QGH8"/>
<accession>A0A8H4QGH8</accession>
<keyword evidence="6" id="KW-1185">Reference proteome</keyword>
<feature type="domain" description="Tc1-like transposase DDE" evidence="3">
    <location>
        <begin position="230"/>
        <end position="306"/>
    </location>
</feature>
<dbReference type="InterPro" id="IPR038717">
    <property type="entry name" value="Tc1-like_DDE_dom"/>
</dbReference>
<dbReference type="InterPro" id="IPR002492">
    <property type="entry name" value="Transposase_Tc1-like"/>
</dbReference>
<dbReference type="Proteomes" id="UP000521872">
    <property type="component" value="Unassembled WGS sequence"/>
</dbReference>
<dbReference type="Pfam" id="PF01498">
    <property type="entry name" value="HTH_Tnp_Tc3_2"/>
    <property type="match status" value="1"/>
</dbReference>
<evidence type="ECO:0000259" key="3">
    <source>
        <dbReference type="Pfam" id="PF13358"/>
    </source>
</evidence>
<name>A0A8H4QGH8_9AGAR</name>
<dbReference type="Pfam" id="PF13518">
    <property type="entry name" value="HTH_28"/>
    <property type="match status" value="1"/>
</dbReference>
<evidence type="ECO:0000313" key="6">
    <source>
        <dbReference type="Proteomes" id="UP000521872"/>
    </source>
</evidence>
<dbReference type="PANTHER" id="PTHR46068:SF1">
    <property type="entry name" value="TRANSPOSASE IS30-LIKE HTH DOMAIN-CONTAINING PROTEIN"/>
    <property type="match status" value="1"/>
</dbReference>
<dbReference type="EMBL" id="JAACJL010000059">
    <property type="protein sequence ID" value="KAF4610306.1"/>
    <property type="molecule type" value="Genomic_DNA"/>
</dbReference>
<dbReference type="InterPro" id="IPR009057">
    <property type="entry name" value="Homeodomain-like_sf"/>
</dbReference>
<dbReference type="SUPFAM" id="SSF46689">
    <property type="entry name" value="Homeodomain-like"/>
    <property type="match status" value="1"/>
</dbReference>
<protein>
    <recommendedName>
        <fullName evidence="7">Transposase</fullName>
    </recommendedName>
</protein>
<evidence type="ECO:0000256" key="1">
    <source>
        <dbReference type="SAM" id="MobiDB-lite"/>
    </source>
</evidence>
<feature type="domain" description="Transposase Tc1-like" evidence="2">
    <location>
        <begin position="74"/>
        <end position="137"/>
    </location>
</feature>
<dbReference type="PANTHER" id="PTHR46068">
    <property type="entry name" value="PROTEIN CBG27172"/>
    <property type="match status" value="1"/>
</dbReference>
<comment type="caution">
    <text evidence="5">The sequence shown here is derived from an EMBL/GenBank/DDBJ whole genome shotgun (WGS) entry which is preliminary data.</text>
</comment>
<dbReference type="GO" id="GO:0006313">
    <property type="term" value="P:DNA transposition"/>
    <property type="evidence" value="ECO:0007669"/>
    <property type="project" value="InterPro"/>
</dbReference>
<evidence type="ECO:0008006" key="7">
    <source>
        <dbReference type="Google" id="ProtNLM"/>
    </source>
</evidence>
<dbReference type="Gene3D" id="3.30.420.10">
    <property type="entry name" value="Ribonuclease H-like superfamily/Ribonuclease H"/>
    <property type="match status" value="1"/>
</dbReference>